<feature type="compositionally biased region" description="Basic residues" evidence="4">
    <location>
        <begin position="958"/>
        <end position="968"/>
    </location>
</feature>
<feature type="region of interest" description="Disordered" evidence="4">
    <location>
        <begin position="379"/>
        <end position="424"/>
    </location>
</feature>
<feature type="region of interest" description="Disordered" evidence="4">
    <location>
        <begin position="114"/>
        <end position="140"/>
    </location>
</feature>
<keyword evidence="2" id="KW-0539">Nucleus</keyword>
<gene>
    <name evidence="6" type="ORF">K7432_010731</name>
</gene>
<dbReference type="PANTHER" id="PTHR32075:SF6">
    <property type="entry name" value="ISWI CHROMATIN-REMODELING COMPLEX SUBUNIT YPL216W-RELATED"/>
    <property type="match status" value="1"/>
</dbReference>
<evidence type="ECO:0000259" key="5">
    <source>
        <dbReference type="Pfam" id="PF15613"/>
    </source>
</evidence>
<dbReference type="Proteomes" id="UP001479436">
    <property type="component" value="Unassembled WGS sequence"/>
</dbReference>
<feature type="region of interest" description="Disordered" evidence="4">
    <location>
        <begin position="851"/>
        <end position="968"/>
    </location>
</feature>
<evidence type="ECO:0000256" key="4">
    <source>
        <dbReference type="SAM" id="MobiDB-lite"/>
    </source>
</evidence>
<dbReference type="PANTHER" id="PTHR32075">
    <property type="entry name" value="ISWI CHROMATIN-REMODELING COMPLEX SUBUNIT YPL216W-RELATED"/>
    <property type="match status" value="1"/>
</dbReference>
<feature type="compositionally biased region" description="Low complexity" evidence="4">
    <location>
        <begin position="126"/>
        <end position="140"/>
    </location>
</feature>
<comment type="subcellular location">
    <subcellularLocation>
        <location evidence="1">Nucleus</location>
    </subcellularLocation>
</comment>
<feature type="compositionally biased region" description="Basic residues" evidence="4">
    <location>
        <begin position="901"/>
        <end position="914"/>
    </location>
</feature>
<dbReference type="EMBL" id="JASJQH010000761">
    <property type="protein sequence ID" value="KAK9762989.1"/>
    <property type="molecule type" value="Genomic_DNA"/>
</dbReference>
<feature type="coiled-coil region" evidence="3">
    <location>
        <begin position="332"/>
        <end position="373"/>
    </location>
</feature>
<protein>
    <recommendedName>
        <fullName evidence="5">WHIM2 domain-containing protein</fullName>
    </recommendedName>
</protein>
<evidence type="ECO:0000256" key="2">
    <source>
        <dbReference type="ARBA" id="ARBA00023242"/>
    </source>
</evidence>
<organism evidence="6 7">
    <name type="scientific">Basidiobolus ranarum</name>
    <dbReference type="NCBI Taxonomy" id="34480"/>
    <lineage>
        <taxon>Eukaryota</taxon>
        <taxon>Fungi</taxon>
        <taxon>Fungi incertae sedis</taxon>
        <taxon>Zoopagomycota</taxon>
        <taxon>Entomophthoromycotina</taxon>
        <taxon>Basidiobolomycetes</taxon>
        <taxon>Basidiobolales</taxon>
        <taxon>Basidiobolaceae</taxon>
        <taxon>Basidiobolus</taxon>
    </lineage>
</organism>
<dbReference type="Pfam" id="PF15613">
    <property type="entry name" value="WSD"/>
    <property type="match status" value="1"/>
</dbReference>
<accession>A0ABR2WN99</accession>
<evidence type="ECO:0000256" key="3">
    <source>
        <dbReference type="SAM" id="Coils"/>
    </source>
</evidence>
<dbReference type="InterPro" id="IPR028941">
    <property type="entry name" value="WHIM2_dom"/>
</dbReference>
<reference evidence="6 7" key="1">
    <citation type="submission" date="2023-04" db="EMBL/GenBank/DDBJ databases">
        <title>Genome of Basidiobolus ranarum AG-B5.</title>
        <authorList>
            <person name="Stajich J.E."/>
            <person name="Carter-House D."/>
            <person name="Gryganskyi A."/>
        </authorList>
    </citation>
    <scope>NUCLEOTIDE SEQUENCE [LARGE SCALE GENOMIC DNA]</scope>
    <source>
        <strain evidence="6 7">AG-B5</strain>
    </source>
</reference>
<sequence>MSAPSRNVTVIDLEDDDLTERIVSLPIGQNLNGTTTTSIKKSKHVSSHSNTVDLYPATTQRNPLNNYFQTHLYPKEHTPSTKTSIEQPGINPTIPQLIEIIDSSEDEAISLVSTASVTSSPIPERPNNSTGSTYSSPGPTVKGMIEKRPDLRDCLQPGVLKLPPISDDLDPILLLHSTPLPKFEELNIPNDGLHLMMDEWAQLMMAHDFFCKFSSDVLNMKTEDYSYKILEDLICNTATINKDGLRLICNLIEFIESEEDYQDSLQLPSVNPVNFQWYIGEILPEKSNAFATTEFPNILPRDRLRALSYLIDLAMDTDQFSQYLHTGVDERMSQLRREKRERTDIRRQLENQIADLTRNIQAIEKCVTDTQEELKRLARVRSSDDEGDEGVDNESPSVSFDEGTYEVPEKQEKQKQHDKRTPRQKILAEEMSRKKLVATLKGKCTKLAKDSEKLTRQRENKRKSISDLSTKDLSYQSQVESISSKYRGGIVPSRGIDPTSQEILLIGYDRYARAYWHWKPIGGILIEEHQYPEAVEYPLDSSKREVDNSFQIDGHTTKAQKVMYNHRSPITKWYYMDDSRQLLLLLRPLNSRGIREKSLRSMLTSMRPQFINSLERFRSWLSREIGQSYNQISTMPASNAVPTDSSKDSNMQLFSPAIILPKAEATKSQADNLELASPNQTLPVNANTPLNTAIEEDLQKPNSIEPIVFIQDLKNTIHKQIEQLTSILSSILENVQLPKIEIDSTVAEHLSYIKLLFTQVNEIEDGDLSKLPVDIEKRARWLRTTNFQEDFDDNICTFSSLNVNIDMCIRDIEGYKPPIEKLAEEVTDFSNTKLERQVNLRDRKSRKKVIIEEANNSETENEATSKTKPTRRSKRVIADDQESDTEDKLPISSIDKSPPSNKRHSLRTRNSTRHKPIDIEEAEAEINHASSRVTRQTRSNTSKRVCDEVNDNGETKPQRKLRTRKSAS</sequence>
<keyword evidence="3" id="KW-0175">Coiled coil</keyword>
<feature type="compositionally biased region" description="Low complexity" evidence="4">
    <location>
        <begin position="852"/>
        <end position="867"/>
    </location>
</feature>
<keyword evidence="7" id="KW-1185">Reference proteome</keyword>
<feature type="region of interest" description="Disordered" evidence="4">
    <location>
        <begin position="449"/>
        <end position="470"/>
    </location>
</feature>
<feature type="compositionally biased region" description="Polar residues" evidence="4">
    <location>
        <begin position="928"/>
        <end position="943"/>
    </location>
</feature>
<name>A0ABR2WN99_9FUNG</name>
<feature type="domain" description="WHIM2" evidence="5">
    <location>
        <begin position="505"/>
        <end position="605"/>
    </location>
</feature>
<comment type="caution">
    <text evidence="6">The sequence shown here is derived from an EMBL/GenBank/DDBJ whole genome shotgun (WGS) entry which is preliminary data.</text>
</comment>
<evidence type="ECO:0000313" key="7">
    <source>
        <dbReference type="Proteomes" id="UP001479436"/>
    </source>
</evidence>
<feature type="compositionally biased region" description="Basic and acidic residues" evidence="4">
    <location>
        <begin position="407"/>
        <end position="424"/>
    </location>
</feature>
<proteinExistence type="predicted"/>
<evidence type="ECO:0000313" key="6">
    <source>
        <dbReference type="EMBL" id="KAK9762989.1"/>
    </source>
</evidence>
<evidence type="ECO:0000256" key="1">
    <source>
        <dbReference type="ARBA" id="ARBA00004123"/>
    </source>
</evidence>
<feature type="compositionally biased region" description="Basic and acidic residues" evidence="4">
    <location>
        <begin position="449"/>
        <end position="465"/>
    </location>
</feature>